<dbReference type="EMBL" id="QGMF01000338">
    <property type="protein sequence ID" value="TVY16680.1"/>
    <property type="molecule type" value="Genomic_DNA"/>
</dbReference>
<name>A0A8T9B9J3_9HELO</name>
<dbReference type="PANTHER" id="PTHR33112:SF16">
    <property type="entry name" value="HETEROKARYON INCOMPATIBILITY DOMAIN-CONTAINING PROTEIN"/>
    <property type="match status" value="1"/>
</dbReference>
<dbReference type="PANTHER" id="PTHR33112">
    <property type="entry name" value="DOMAIN PROTEIN, PUTATIVE-RELATED"/>
    <property type="match status" value="1"/>
</dbReference>
<dbReference type="Pfam" id="PF06985">
    <property type="entry name" value="HET"/>
    <property type="match status" value="1"/>
</dbReference>
<dbReference type="Proteomes" id="UP000469559">
    <property type="component" value="Unassembled WGS sequence"/>
</dbReference>
<evidence type="ECO:0000313" key="3">
    <source>
        <dbReference type="Proteomes" id="UP000469559"/>
    </source>
</evidence>
<evidence type="ECO:0000259" key="1">
    <source>
        <dbReference type="Pfam" id="PF06985"/>
    </source>
</evidence>
<protein>
    <recommendedName>
        <fullName evidence="1">Heterokaryon incompatibility domain-containing protein</fullName>
    </recommendedName>
</protein>
<accession>A0A8T9B9J3</accession>
<organism evidence="2 3">
    <name type="scientific">Lachnellula arida</name>
    <dbReference type="NCBI Taxonomy" id="1316785"/>
    <lineage>
        <taxon>Eukaryota</taxon>
        <taxon>Fungi</taxon>
        <taxon>Dikarya</taxon>
        <taxon>Ascomycota</taxon>
        <taxon>Pezizomycotina</taxon>
        <taxon>Leotiomycetes</taxon>
        <taxon>Helotiales</taxon>
        <taxon>Lachnaceae</taxon>
        <taxon>Lachnellula</taxon>
    </lineage>
</organism>
<dbReference type="OrthoDB" id="8300194at2759"/>
<feature type="domain" description="Heterokaryon incompatibility" evidence="1">
    <location>
        <begin position="219"/>
        <end position="368"/>
    </location>
</feature>
<sequence>MEPPTLVPHSCKHCRKLVIDLRKRQDPPASRSRAPRLPQPSAIIEADDVVRFPFTLRDLVTARSDGCILCIWILSNIDEEIQRDPRLRAWTLYATTWHRSELGFGDGFNIQGLGSFGLRRGGKGNLDQLVFENSSLALLVHSDDPAAEFVRTRPINPDPASPEALKQARSWFLECQKSHKSCNETASVHMPTRLLEISGLGEEIRVRLYVPSLEQKEPYTALSYCRGGEQEVKTTKHNILNRLEGITWDTLPKTIQDAVRVTQQLGILFLWVDSLCIVQDDLSDMSREISQMPSIYGAATVTIAASRSTNVHNGFLQKRYPSIPDQVFRVPYRCPNGRLGSVVLLRSSQGNSRNVIEPLDRRAWALQERILSKRVLDYGLFQTRWTCQESTGFWMEERPEKYTDGWRPRPDDIPMRQGHFSHEASRPSLARKILSDQDLKAGSIISQQYLLASSSWYSTVSAYTHRFLTVPSDRQLAISGIAERYGRVFHDVYLCGIWKFDLHRGLLWRRKKQPGTIETRPEAYQGPSWSWTGTNGHVDYSYADISKHNEDAGGRHLKLISYHIDLADAAAPYGNVTSAQVTISGRIGQAKWMPELEFSDRYSHYKLRQPDVDGLAGPLLTDMGVDAWEREYDSNSLDSVPVTLLEVLQYSGTRSLFGASGLVLRKVGESRYIRVGFFRVLTEECIKINRGEQAGVRQGMPKTKNWFDSCKEEVITIV</sequence>
<gene>
    <name evidence="2" type="ORF">LARI1_G006300</name>
</gene>
<reference evidence="2 3" key="1">
    <citation type="submission" date="2018-05" db="EMBL/GenBank/DDBJ databases">
        <title>Whole genome sequencing for identification of molecular markers to develop diagnostic detection tools for the regulated plant pathogen Lachnellula willkommii.</title>
        <authorList>
            <person name="Giroux E."/>
            <person name="Bilodeau G."/>
        </authorList>
    </citation>
    <scope>NUCLEOTIDE SEQUENCE [LARGE SCALE GENOMIC DNA]</scope>
    <source>
        <strain evidence="2 3">CBS 203.66</strain>
    </source>
</reference>
<evidence type="ECO:0000313" key="2">
    <source>
        <dbReference type="EMBL" id="TVY16680.1"/>
    </source>
</evidence>
<proteinExistence type="predicted"/>
<comment type="caution">
    <text evidence="2">The sequence shown here is derived from an EMBL/GenBank/DDBJ whole genome shotgun (WGS) entry which is preliminary data.</text>
</comment>
<dbReference type="InterPro" id="IPR010730">
    <property type="entry name" value="HET"/>
</dbReference>
<keyword evidence="3" id="KW-1185">Reference proteome</keyword>
<dbReference type="AlphaFoldDB" id="A0A8T9B9J3"/>